<dbReference type="Gene3D" id="3.40.50.1950">
    <property type="entry name" value="Flavin prenyltransferase-like"/>
    <property type="match status" value="1"/>
</dbReference>
<evidence type="ECO:0000259" key="1">
    <source>
        <dbReference type="Pfam" id="PF02441"/>
    </source>
</evidence>
<dbReference type="InterPro" id="IPR003382">
    <property type="entry name" value="Flavoprotein"/>
</dbReference>
<dbReference type="Pfam" id="PF02441">
    <property type="entry name" value="Flavoprotein"/>
    <property type="match status" value="1"/>
</dbReference>
<reference evidence="2" key="1">
    <citation type="journal article" date="2015" name="Nature">
        <title>Complex archaea that bridge the gap between prokaryotes and eukaryotes.</title>
        <authorList>
            <person name="Spang A."/>
            <person name="Saw J.H."/>
            <person name="Jorgensen S.L."/>
            <person name="Zaremba-Niedzwiedzka K."/>
            <person name="Martijn J."/>
            <person name="Lind A.E."/>
            <person name="van Eijk R."/>
            <person name="Schleper C."/>
            <person name="Guy L."/>
            <person name="Ettema T.J."/>
        </authorList>
    </citation>
    <scope>NUCLEOTIDE SEQUENCE</scope>
</reference>
<feature type="non-terminal residue" evidence="2">
    <location>
        <position position="1"/>
    </location>
</feature>
<organism evidence="2">
    <name type="scientific">marine sediment metagenome</name>
    <dbReference type="NCBI Taxonomy" id="412755"/>
    <lineage>
        <taxon>unclassified sequences</taxon>
        <taxon>metagenomes</taxon>
        <taxon>ecological metagenomes</taxon>
    </lineage>
</organism>
<feature type="domain" description="Flavoprotein" evidence="1">
    <location>
        <begin position="5"/>
        <end position="44"/>
    </location>
</feature>
<protein>
    <recommendedName>
        <fullName evidence="1">Flavoprotein domain-containing protein</fullName>
    </recommendedName>
</protein>
<dbReference type="GO" id="GO:0003824">
    <property type="term" value="F:catalytic activity"/>
    <property type="evidence" value="ECO:0007669"/>
    <property type="project" value="InterPro"/>
</dbReference>
<sequence length="55" mass="6438">HLENMLKLSRLGVVILPPMPAFYIKPSDIDDLINHTIGKILDHLNIDNNLYQRWK</sequence>
<gene>
    <name evidence="2" type="ORF">LCGC14_1737810</name>
</gene>
<proteinExistence type="predicted"/>
<name>A0A0F9H7I9_9ZZZZ</name>
<accession>A0A0F9H7I9</accession>
<comment type="caution">
    <text evidence="2">The sequence shown here is derived from an EMBL/GenBank/DDBJ whole genome shotgun (WGS) entry which is preliminary data.</text>
</comment>
<dbReference type="EMBL" id="LAZR01015856">
    <property type="protein sequence ID" value="KKM07054.1"/>
    <property type="molecule type" value="Genomic_DNA"/>
</dbReference>
<evidence type="ECO:0000313" key="2">
    <source>
        <dbReference type="EMBL" id="KKM07054.1"/>
    </source>
</evidence>
<dbReference type="InterPro" id="IPR036551">
    <property type="entry name" value="Flavin_trans-like"/>
</dbReference>
<dbReference type="SUPFAM" id="SSF52507">
    <property type="entry name" value="Homo-oligomeric flavin-containing Cys decarboxylases, HFCD"/>
    <property type="match status" value="1"/>
</dbReference>
<dbReference type="AlphaFoldDB" id="A0A0F9H7I9"/>